<dbReference type="AlphaFoldDB" id="A0A0A2VCM2"/>
<dbReference type="Pfam" id="PF05118">
    <property type="entry name" value="Asp_Arg_Hydrox"/>
    <property type="match status" value="1"/>
</dbReference>
<organism evidence="5 6">
    <name type="scientific">Beauveria bassiana D1-5</name>
    <dbReference type="NCBI Taxonomy" id="1245745"/>
    <lineage>
        <taxon>Eukaryota</taxon>
        <taxon>Fungi</taxon>
        <taxon>Dikarya</taxon>
        <taxon>Ascomycota</taxon>
        <taxon>Pezizomycotina</taxon>
        <taxon>Sordariomycetes</taxon>
        <taxon>Hypocreomycetidae</taxon>
        <taxon>Hypocreales</taxon>
        <taxon>Cordycipitaceae</taxon>
        <taxon>Beauveria</taxon>
    </lineage>
</organism>
<keyword evidence="3" id="KW-0560">Oxidoreductase</keyword>
<reference evidence="5 6" key="1">
    <citation type="submission" date="2012-10" db="EMBL/GenBank/DDBJ databases">
        <title>Genome sequencing and analysis of entomopathogenic fungi Beauveria bassiana D1-5.</title>
        <authorList>
            <person name="Li Q."/>
            <person name="Wang L."/>
            <person name="Zhang Z."/>
            <person name="Wang Q."/>
            <person name="Ren J."/>
            <person name="Wang M."/>
            <person name="Xu W."/>
            <person name="Wang J."/>
            <person name="Lu Y."/>
            <person name="Du Q."/>
            <person name="Sun Z."/>
        </authorList>
    </citation>
    <scope>NUCLEOTIDE SEQUENCE [LARGE SCALE GENOMIC DNA]</scope>
    <source>
        <strain evidence="5 6">D1-5</strain>
    </source>
</reference>
<feature type="domain" description="Aspartyl/asparaginy/proline hydroxylase" evidence="4">
    <location>
        <begin position="71"/>
        <end position="222"/>
    </location>
</feature>
<evidence type="ECO:0000259" key="4">
    <source>
        <dbReference type="Pfam" id="PF05118"/>
    </source>
</evidence>
<dbReference type="Pfam" id="PF10733">
    <property type="entry name" value="DUF2525"/>
    <property type="match status" value="1"/>
</dbReference>
<keyword evidence="2" id="KW-0223">Dioxygenase</keyword>
<dbReference type="GO" id="GO:0051213">
    <property type="term" value="F:dioxygenase activity"/>
    <property type="evidence" value="ECO:0007669"/>
    <property type="project" value="UniProtKB-KW"/>
</dbReference>
<evidence type="ECO:0000313" key="5">
    <source>
        <dbReference type="EMBL" id="KGQ03840.1"/>
    </source>
</evidence>
<comment type="similarity">
    <text evidence="1">Belongs to the aspartyl/asparaginyl beta-hydroxylase family.</text>
</comment>
<dbReference type="HOGENOM" id="CLU_676123_0_0_1"/>
<dbReference type="PANTHER" id="PTHR46332:SF5">
    <property type="entry name" value="ASPARTATE BETA-HYDROXYLASE DOMAIN CONTAINING 2"/>
    <property type="match status" value="1"/>
</dbReference>
<gene>
    <name evidence="5" type="ORF">BBAD15_g10920</name>
</gene>
<dbReference type="Gene3D" id="2.60.120.330">
    <property type="entry name" value="B-lactam Antibiotic, Isopenicillin N Synthase, Chain"/>
    <property type="match status" value="1"/>
</dbReference>
<evidence type="ECO:0000256" key="1">
    <source>
        <dbReference type="ARBA" id="ARBA00007730"/>
    </source>
</evidence>
<dbReference type="PANTHER" id="PTHR46332">
    <property type="entry name" value="ASPARTATE BETA-HYDROXYLASE DOMAIN-CONTAINING PROTEIN 2"/>
    <property type="match status" value="1"/>
</dbReference>
<evidence type="ECO:0000256" key="2">
    <source>
        <dbReference type="ARBA" id="ARBA00022964"/>
    </source>
</evidence>
<name>A0A0A2VCM2_BEABA</name>
<accession>A0A0A2VCM2</accession>
<dbReference type="InterPro" id="IPR007803">
    <property type="entry name" value="Asp/Arg/Pro-Hydrxlase"/>
</dbReference>
<comment type="caution">
    <text evidence="5">The sequence shown here is derived from an EMBL/GenBank/DDBJ whole genome shotgun (WGS) entry which is preliminary data.</text>
</comment>
<evidence type="ECO:0000256" key="3">
    <source>
        <dbReference type="ARBA" id="ARBA00023002"/>
    </source>
</evidence>
<dbReference type="Proteomes" id="UP000030106">
    <property type="component" value="Unassembled WGS sequence"/>
</dbReference>
<protein>
    <submittedName>
        <fullName evidence="5">Uncharacterized protein yodD</fullName>
    </submittedName>
</protein>
<dbReference type="InterPro" id="IPR019669">
    <property type="entry name" value="Uncharacterised_YodD"/>
</dbReference>
<proteinExistence type="inferred from homology"/>
<dbReference type="SUPFAM" id="SSF51197">
    <property type="entry name" value="Clavaminate synthase-like"/>
    <property type="match status" value="1"/>
</dbReference>
<dbReference type="InterPro" id="IPR051821">
    <property type="entry name" value="Asp/Asn_beta-hydroxylase"/>
</dbReference>
<evidence type="ECO:0000313" key="6">
    <source>
        <dbReference type="Proteomes" id="UP000030106"/>
    </source>
</evidence>
<dbReference type="STRING" id="1245745.A0A0A2VCM2"/>
<sequence>MVAVIILGIFIISVFYAHSRGVEKQKFSRQLFDHSTFMAPVNMFMTRFSRLPPEQPYFPTSDFPELQKLTDNWEVIREEALRLQGHIKAAESHNDAGFNTFFKRGWKRFYLKWYSDAHPSAHELCPVTTKLVSEIPSVKAAMFAELPAGAYLGKHRDPYAGSVRYHLGLATPNDDRCFIEVDRQRHSWRDGEAVIFDETYVHWAENKSEQTRIILFCDIERPMKWRWAQAVNHWVGTTLMSAASSPNSDSDRTGALNRVFNLLFALDKNPVRVTGLIKEPDPQRIILQRDEIHRPLVKRLYRQNYARTSRAAIGLHGHPIIDFHVSEGKVMKTVKISGSAAHQTTEVDVDALLAAINEISESDIRHANSDEHPQRVSVDGREWHSYKELADAFELDIRDFSVNEINR</sequence>
<dbReference type="EMBL" id="ANFO01001148">
    <property type="protein sequence ID" value="KGQ03840.1"/>
    <property type="molecule type" value="Genomic_DNA"/>
</dbReference>
<dbReference type="InterPro" id="IPR027443">
    <property type="entry name" value="IPNS-like_sf"/>
</dbReference>